<dbReference type="InterPro" id="IPR056884">
    <property type="entry name" value="NPHP3-like_N"/>
</dbReference>
<dbReference type="VEuPathDB" id="FungiDB:JI435_070300"/>
<dbReference type="AlphaFoldDB" id="Q0UMI4"/>
<dbReference type="PANTHER" id="PTHR10039">
    <property type="entry name" value="AMELOGENIN"/>
    <property type="match status" value="1"/>
</dbReference>
<name>Q0UMI4_PHANO</name>
<gene>
    <name evidence="5" type="ORF">SNOG_07030</name>
</gene>
<dbReference type="InParanoid" id="Q0UMI4"/>
<dbReference type="PANTHER" id="PTHR10039:SF10">
    <property type="entry name" value="NACHT DOMAIN-CONTAINING PROTEIN"/>
    <property type="match status" value="1"/>
</dbReference>
<proteinExistence type="predicted"/>
<dbReference type="Gene3D" id="3.40.50.300">
    <property type="entry name" value="P-loop containing nucleotide triphosphate hydrolases"/>
    <property type="match status" value="1"/>
</dbReference>
<reference evidence="6" key="1">
    <citation type="journal article" date="2007" name="Plant Cell">
        <title>Dothideomycete-plant interactions illuminated by genome sequencing and EST analysis of the wheat pathogen Stagonospora nodorum.</title>
        <authorList>
            <person name="Hane J.K."/>
            <person name="Lowe R.G."/>
            <person name="Solomon P.S."/>
            <person name="Tan K.C."/>
            <person name="Schoch C.L."/>
            <person name="Spatafora J.W."/>
            <person name="Crous P.W."/>
            <person name="Kodira C."/>
            <person name="Birren B.W."/>
            <person name="Galagan J.E."/>
            <person name="Torriani S.F."/>
            <person name="McDonald B.A."/>
            <person name="Oliver R.P."/>
        </authorList>
    </citation>
    <scope>NUCLEOTIDE SEQUENCE [LARGE SCALE GENOMIC DNA]</scope>
    <source>
        <strain evidence="6">SN15 / ATCC MYA-4574 / FGSC 10173</strain>
    </source>
</reference>
<dbReference type="OMA" id="IFMTAGR"/>
<evidence type="ECO:0000256" key="2">
    <source>
        <dbReference type="SAM" id="MobiDB-lite"/>
    </source>
</evidence>
<feature type="region of interest" description="Disordered" evidence="2">
    <location>
        <begin position="849"/>
        <end position="891"/>
    </location>
</feature>
<dbReference type="KEGG" id="pno:SNOG_07030"/>
<evidence type="ECO:0000313" key="6">
    <source>
        <dbReference type="Proteomes" id="UP000001055"/>
    </source>
</evidence>
<dbReference type="Proteomes" id="UP000001055">
    <property type="component" value="Unassembled WGS sequence"/>
</dbReference>
<evidence type="ECO:0000313" key="5">
    <source>
        <dbReference type="EMBL" id="EAT85681.1"/>
    </source>
</evidence>
<evidence type="ECO:0000259" key="3">
    <source>
        <dbReference type="Pfam" id="PF22939"/>
    </source>
</evidence>
<accession>Q0UMI4</accession>
<dbReference type="GeneID" id="5974275"/>
<feature type="domain" description="Nephrocystin 3-like N-terminal" evidence="4">
    <location>
        <begin position="272"/>
        <end position="415"/>
    </location>
</feature>
<dbReference type="Pfam" id="PF22939">
    <property type="entry name" value="WHD_GPIID"/>
    <property type="match status" value="1"/>
</dbReference>
<dbReference type="Pfam" id="PF24883">
    <property type="entry name" value="NPHP3_N"/>
    <property type="match status" value="1"/>
</dbReference>
<dbReference type="RefSeq" id="XP_001797385.1">
    <property type="nucleotide sequence ID" value="XM_001797333.1"/>
</dbReference>
<dbReference type="InterPro" id="IPR054471">
    <property type="entry name" value="GPIID_WHD"/>
</dbReference>
<dbReference type="EMBL" id="CH445334">
    <property type="protein sequence ID" value="EAT85681.1"/>
    <property type="molecule type" value="Genomic_DNA"/>
</dbReference>
<protein>
    <submittedName>
        <fullName evidence="5">Uncharacterized protein</fullName>
    </submittedName>
</protein>
<evidence type="ECO:0000256" key="1">
    <source>
        <dbReference type="ARBA" id="ARBA00022737"/>
    </source>
</evidence>
<feature type="domain" description="GPI inositol-deacylase winged helix" evidence="3">
    <location>
        <begin position="500"/>
        <end position="584"/>
    </location>
</feature>
<feature type="compositionally biased region" description="Polar residues" evidence="2">
    <location>
        <begin position="882"/>
        <end position="891"/>
    </location>
</feature>
<dbReference type="InterPro" id="IPR027417">
    <property type="entry name" value="P-loop_NTPase"/>
</dbReference>
<keyword evidence="1" id="KW-0677">Repeat</keyword>
<sequence>MNMILSNAASLKPDLRLAEAISQFEASLSPDDKALFRTQRSQARQSAPVTADVMHVTAQIDLFIPGKARRCLGPRFTNFLSSVQQFAALGDVIVGGSQNIIACGIWSVVRMSILAITKYSSYIESISIFFMEIGRSSPRHQELALVYPQSKRLQANINEYFIIVVRFCHELFRYAQKSTFRQVTGTLSTDRIQETRRDLARWAQEINDELSLVVAKRIEEEALESSRFRRASTKFSKVMAEQQRLVTRLRTLDRCSKYDHRTTWKQIRKSGSTSTFAQSDQYKSWKSRSQSGALLYVGKLGCGKSVTLANMVDELILSALDHDSPVIYFFTRHDIPESLKARNIIGSLIRQLLESTEHTPLDTDDAYNRHLDVSAMCSLLKSCYSMDNQIWVILDGLDLCSQEDGMKVIEFLEELENDFYISSFVEMELMRCLQIGSLQLGDAALILKIRDALLEGSGGMFLWVVLQIQTLCCLETDDDIASALDDLPSDLTETYRRILSRVQGKKKAYQELILQLITVAQRPLQVEEMREVLSVVPGRTEFVASKLVNDIHSILATCGCLIYVDEEDFAVRFVHPSVREYFVRACVLEVTPVSDRAEDHAIAACHRAMADVIVTYLSYGIFDSRVSSYRVPQIDGGKATSRVMRSAFESSKNIQSLALKLLSRKAQSNFDIGRTLSDCMVLNKAYKIDEFLFVHYAGRWCLDHVCAAHRIDYGEHIPSLLRSLLERNAHDDESKLSPKLAFFKAVEENNEHFLSLLLGSSVHTFFDSNFVGQYQGRNITHSPTSLAVCKGHQRLVDMLHERFSYQDLGNTSSSTNQQKKELISEATATRCPWMIPELNQFVEVEFSGTPSRHSVSYPTPPEAYDGRRPRLERRETWKPQAAHTNTKLKQQ</sequence>
<organism evidence="5 6">
    <name type="scientific">Phaeosphaeria nodorum (strain SN15 / ATCC MYA-4574 / FGSC 10173)</name>
    <name type="common">Glume blotch fungus</name>
    <name type="synonym">Parastagonospora nodorum</name>
    <dbReference type="NCBI Taxonomy" id="321614"/>
    <lineage>
        <taxon>Eukaryota</taxon>
        <taxon>Fungi</taxon>
        <taxon>Dikarya</taxon>
        <taxon>Ascomycota</taxon>
        <taxon>Pezizomycotina</taxon>
        <taxon>Dothideomycetes</taxon>
        <taxon>Pleosporomycetidae</taxon>
        <taxon>Pleosporales</taxon>
        <taxon>Pleosporineae</taxon>
        <taxon>Phaeosphaeriaceae</taxon>
        <taxon>Parastagonospora</taxon>
    </lineage>
</organism>
<evidence type="ECO:0000259" key="4">
    <source>
        <dbReference type="Pfam" id="PF24883"/>
    </source>
</evidence>
<feature type="compositionally biased region" description="Basic and acidic residues" evidence="2">
    <location>
        <begin position="864"/>
        <end position="877"/>
    </location>
</feature>